<name>A0ABU8X2Y5_9BURK</name>
<dbReference type="GO" id="GO:0016757">
    <property type="term" value="F:glycosyltransferase activity"/>
    <property type="evidence" value="ECO:0007669"/>
    <property type="project" value="UniProtKB-KW"/>
</dbReference>
<dbReference type="Gene3D" id="3.40.50.2020">
    <property type="match status" value="1"/>
</dbReference>
<dbReference type="InterPro" id="IPR029057">
    <property type="entry name" value="PRTase-like"/>
</dbReference>
<dbReference type="Pfam" id="PF00156">
    <property type="entry name" value="Pribosyltran"/>
    <property type="match status" value="1"/>
</dbReference>
<keyword evidence="3" id="KW-1185">Reference proteome</keyword>
<evidence type="ECO:0000313" key="3">
    <source>
        <dbReference type="Proteomes" id="UP001367030"/>
    </source>
</evidence>
<accession>A0ABU8X2Y5</accession>
<evidence type="ECO:0000313" key="2">
    <source>
        <dbReference type="EMBL" id="MEJ8853445.1"/>
    </source>
</evidence>
<keyword evidence="2" id="KW-0328">Glycosyltransferase</keyword>
<keyword evidence="2" id="KW-0808">Transferase</keyword>
<protein>
    <submittedName>
        <fullName evidence="2">Phosphoribosyltransferase family protein</fullName>
    </submittedName>
</protein>
<dbReference type="SUPFAM" id="SSF53271">
    <property type="entry name" value="PRTase-like"/>
    <property type="match status" value="1"/>
</dbReference>
<dbReference type="EMBL" id="JBBKZS010000001">
    <property type="protein sequence ID" value="MEJ8853445.1"/>
    <property type="molecule type" value="Genomic_DNA"/>
</dbReference>
<dbReference type="Gene3D" id="3.30.1310.20">
    <property type="entry name" value="PRTase-like"/>
    <property type="match status" value="1"/>
</dbReference>
<dbReference type="Proteomes" id="UP001367030">
    <property type="component" value="Unassembled WGS sequence"/>
</dbReference>
<sequence>MATAFHEFRDRRAAGRALALALTAYGGQADVRVLALPRGGVPVAFEVARALHAPLDVFVVRKLGVPGHEEYAMGAIASGEVQVLDEEVVRRLGISEAAIDRVVNAERAELERREQRYRCARPAPEVRGCRVLLVDDGLATGATMRAAVRALRLLDPARIVVCSPVASVQAAALLREEADEVVCLGTPAHFRAVGAWYVDFSQTTDEEVMELLGRRP</sequence>
<dbReference type="CDD" id="cd06223">
    <property type="entry name" value="PRTases_typeI"/>
    <property type="match status" value="1"/>
</dbReference>
<gene>
    <name evidence="2" type="ORF">WKW79_02625</name>
</gene>
<comment type="caution">
    <text evidence="2">The sequence shown here is derived from an EMBL/GenBank/DDBJ whole genome shotgun (WGS) entry which is preliminary data.</text>
</comment>
<dbReference type="InterPro" id="IPR000836">
    <property type="entry name" value="PRTase_dom"/>
</dbReference>
<evidence type="ECO:0000259" key="1">
    <source>
        <dbReference type="Pfam" id="PF00156"/>
    </source>
</evidence>
<reference evidence="2 3" key="1">
    <citation type="submission" date="2024-03" db="EMBL/GenBank/DDBJ databases">
        <title>Novel species of the genus Variovorax.</title>
        <authorList>
            <person name="Liu Q."/>
            <person name="Xin Y.-H."/>
        </authorList>
    </citation>
    <scope>NUCLEOTIDE SEQUENCE [LARGE SCALE GENOMIC DNA]</scope>
    <source>
        <strain evidence="2 3">KACC 18901</strain>
    </source>
</reference>
<dbReference type="RefSeq" id="WP_340333534.1">
    <property type="nucleotide sequence ID" value="NZ_JBBKZS010000001.1"/>
</dbReference>
<feature type="domain" description="Phosphoribosyltransferase" evidence="1">
    <location>
        <begin position="15"/>
        <end position="179"/>
    </location>
</feature>
<proteinExistence type="predicted"/>
<organism evidence="2 3">
    <name type="scientific">Variovorax robiniae</name>
    <dbReference type="NCBI Taxonomy" id="1836199"/>
    <lineage>
        <taxon>Bacteria</taxon>
        <taxon>Pseudomonadati</taxon>
        <taxon>Pseudomonadota</taxon>
        <taxon>Betaproteobacteria</taxon>
        <taxon>Burkholderiales</taxon>
        <taxon>Comamonadaceae</taxon>
        <taxon>Variovorax</taxon>
    </lineage>
</organism>